<dbReference type="RefSeq" id="WP_010828753.1">
    <property type="nucleotide sequence ID" value="NZ_KB944862.1"/>
</dbReference>
<proteinExistence type="predicted"/>
<dbReference type="HOGENOM" id="CLU_1382242_0_0_9"/>
<dbReference type="PATRIC" id="fig|1169311.3.peg.1201"/>
<evidence type="ECO:0000313" key="1">
    <source>
        <dbReference type="EMBL" id="EOK14003.1"/>
    </source>
</evidence>
<accession>R3I8L7</accession>
<gene>
    <name evidence="1" type="ORF">WOU_01233</name>
</gene>
<dbReference type="Proteomes" id="UP000013638">
    <property type="component" value="Unassembled WGS sequence"/>
</dbReference>
<sequence>MPEGTSKEWFTKIQGIESLKEAKKNQQNMAKMINDLFKKNPAAAIEKVKKDKRLFNYIITALDSDKVPEKLKMAALEIFIFQENVNDWPKEKALKVLRSSELAILVEKLPLDKQAQLYGVLIKLSEKGWEVLASMGHLTGVLSKSSLGSRIIAGSKVGLAEFKKLKAVSDFLKAHPVLKEGLLYIRIHQSQKSGLRR</sequence>
<dbReference type="AlphaFoldDB" id="R3I8L7"/>
<reference evidence="1 2" key="1">
    <citation type="submission" date="2013-02" db="EMBL/GenBank/DDBJ databases">
        <title>The Genome Sequence of Enterococcus faecalis ATCC_6055.</title>
        <authorList>
            <consortium name="The Broad Institute Genome Sequencing Platform"/>
            <consortium name="The Broad Institute Genome Sequencing Center for Infectious Disease"/>
            <person name="Earl A.M."/>
            <person name="Gilmore M.S."/>
            <person name="Lebreton F."/>
            <person name="Walker B."/>
            <person name="Young S.K."/>
            <person name="Zeng Q."/>
            <person name="Gargeya S."/>
            <person name="Fitzgerald M."/>
            <person name="Haas B."/>
            <person name="Abouelleil A."/>
            <person name="Alvarado L."/>
            <person name="Arachchi H.M."/>
            <person name="Berlin A.M."/>
            <person name="Chapman S.B."/>
            <person name="Dewar J."/>
            <person name="Goldberg J."/>
            <person name="Griggs A."/>
            <person name="Gujja S."/>
            <person name="Hansen M."/>
            <person name="Howarth C."/>
            <person name="Imamovic A."/>
            <person name="Larimer J."/>
            <person name="McCowan C."/>
            <person name="Murphy C."/>
            <person name="Neiman D."/>
            <person name="Pearson M."/>
            <person name="Priest M."/>
            <person name="Roberts A."/>
            <person name="Saif S."/>
            <person name="Shea T."/>
            <person name="Sisk P."/>
            <person name="Sykes S."/>
            <person name="Wortman J."/>
            <person name="Nusbaum C."/>
            <person name="Birren B."/>
        </authorList>
    </citation>
    <scope>NUCLEOTIDE SEQUENCE [LARGE SCALE GENOMIC DNA]</scope>
    <source>
        <strain evidence="1 2">ATCC 6055</strain>
    </source>
</reference>
<dbReference type="EMBL" id="ASDZ01000017">
    <property type="protein sequence ID" value="EOK14003.1"/>
    <property type="molecule type" value="Genomic_DNA"/>
</dbReference>
<comment type="caution">
    <text evidence="1">The sequence shown here is derived from an EMBL/GenBank/DDBJ whole genome shotgun (WGS) entry which is preliminary data.</text>
</comment>
<name>R3I8L7_ENTFL</name>
<evidence type="ECO:0000313" key="2">
    <source>
        <dbReference type="Proteomes" id="UP000013638"/>
    </source>
</evidence>
<organism evidence="1 2">
    <name type="scientific">Enterococcus faecalis ATCC 6055</name>
    <dbReference type="NCBI Taxonomy" id="1169311"/>
    <lineage>
        <taxon>Bacteria</taxon>
        <taxon>Bacillati</taxon>
        <taxon>Bacillota</taxon>
        <taxon>Bacilli</taxon>
        <taxon>Lactobacillales</taxon>
        <taxon>Enterococcaceae</taxon>
        <taxon>Enterococcus</taxon>
    </lineage>
</organism>
<protein>
    <submittedName>
        <fullName evidence="1">Uncharacterized protein</fullName>
    </submittedName>
</protein>